<dbReference type="InterPro" id="IPR058163">
    <property type="entry name" value="LysR-type_TF_proteobact-type"/>
</dbReference>
<gene>
    <name evidence="3" type="ORF">H9W84_11405</name>
</gene>
<protein>
    <submittedName>
        <fullName evidence="3">LysR family transcriptional regulator</fullName>
    </submittedName>
</protein>
<dbReference type="Pfam" id="PF00126">
    <property type="entry name" value="HTH_1"/>
    <property type="match status" value="1"/>
</dbReference>
<name>A0A9X1UTA0_9GAMM</name>
<dbReference type="PROSITE" id="PS50931">
    <property type="entry name" value="HTH_LYSR"/>
    <property type="match status" value="1"/>
</dbReference>
<reference evidence="3" key="1">
    <citation type="submission" date="2021-08" db="EMBL/GenBank/DDBJ databases">
        <title>Complete genome sequence of Moraxella sp strain PS-22.</title>
        <authorList>
            <person name="Das S.K."/>
        </authorList>
    </citation>
    <scope>NUCLEOTIDE SEQUENCE</scope>
    <source>
        <strain evidence="3">PS-22</strain>
    </source>
</reference>
<dbReference type="InterPro" id="IPR000847">
    <property type="entry name" value="LysR_HTH_N"/>
</dbReference>
<dbReference type="SUPFAM" id="SSF46785">
    <property type="entry name" value="Winged helix' DNA-binding domain"/>
    <property type="match status" value="1"/>
</dbReference>
<dbReference type="PANTHER" id="PTHR30537">
    <property type="entry name" value="HTH-TYPE TRANSCRIPTIONAL REGULATOR"/>
    <property type="match status" value="1"/>
</dbReference>
<dbReference type="Proteomes" id="UP001139238">
    <property type="component" value="Unassembled WGS sequence"/>
</dbReference>
<dbReference type="RefSeq" id="WP_239743954.1">
    <property type="nucleotide sequence ID" value="NZ_JACSYB010000004.1"/>
</dbReference>
<dbReference type="PANTHER" id="PTHR30537:SF5">
    <property type="entry name" value="HTH-TYPE TRANSCRIPTIONAL ACTIVATOR TTDR-RELATED"/>
    <property type="match status" value="1"/>
</dbReference>
<evidence type="ECO:0000313" key="3">
    <source>
        <dbReference type="EMBL" id="MCG8148716.1"/>
    </source>
</evidence>
<dbReference type="AlphaFoldDB" id="A0A9X1UTA0"/>
<dbReference type="Gene3D" id="1.10.10.10">
    <property type="entry name" value="Winged helix-like DNA-binding domain superfamily/Winged helix DNA-binding domain"/>
    <property type="match status" value="1"/>
</dbReference>
<proteinExistence type="inferred from homology"/>
<evidence type="ECO:0000256" key="1">
    <source>
        <dbReference type="ARBA" id="ARBA00009437"/>
    </source>
</evidence>
<dbReference type="InterPro" id="IPR036390">
    <property type="entry name" value="WH_DNA-bd_sf"/>
</dbReference>
<evidence type="ECO:0000313" key="4">
    <source>
        <dbReference type="Proteomes" id="UP001139238"/>
    </source>
</evidence>
<dbReference type="GO" id="GO:0003700">
    <property type="term" value="F:DNA-binding transcription factor activity"/>
    <property type="evidence" value="ECO:0007669"/>
    <property type="project" value="InterPro"/>
</dbReference>
<dbReference type="InterPro" id="IPR036388">
    <property type="entry name" value="WH-like_DNA-bd_sf"/>
</dbReference>
<feature type="non-terminal residue" evidence="3">
    <location>
        <position position="122"/>
    </location>
</feature>
<comment type="caution">
    <text evidence="3">The sequence shown here is derived from an EMBL/GenBank/DDBJ whole genome shotgun (WGS) entry which is preliminary data.</text>
</comment>
<accession>A0A9X1UTA0</accession>
<keyword evidence="4" id="KW-1185">Reference proteome</keyword>
<sequence>MQNKLEMIRIFCVAAESRNFKEAATQLGISPQVVTRAIKELEEQRGEILFYRSTRQIKITADGERLAKQARFAVGSIDALLVKDTKEKRDEMRGTVRLTVSSVLGRKLVVPTLAEFATRYPD</sequence>
<dbReference type="EMBL" id="JACSYB010000004">
    <property type="protein sequence ID" value="MCG8148716.1"/>
    <property type="molecule type" value="Genomic_DNA"/>
</dbReference>
<evidence type="ECO:0000259" key="2">
    <source>
        <dbReference type="PROSITE" id="PS50931"/>
    </source>
</evidence>
<organism evidence="3 4">
    <name type="scientific">Moraxella tetraodonis</name>
    <dbReference type="NCBI Taxonomy" id="2767221"/>
    <lineage>
        <taxon>Bacteria</taxon>
        <taxon>Pseudomonadati</taxon>
        <taxon>Pseudomonadota</taxon>
        <taxon>Gammaproteobacteria</taxon>
        <taxon>Moraxellales</taxon>
        <taxon>Moraxellaceae</taxon>
        <taxon>Moraxella</taxon>
    </lineage>
</organism>
<feature type="domain" description="HTH lysR-type" evidence="2">
    <location>
        <begin position="1"/>
        <end position="60"/>
    </location>
</feature>
<comment type="similarity">
    <text evidence="1">Belongs to the LysR transcriptional regulatory family.</text>
</comment>